<sequence length="319" mass="36652">YQTGTSKLFRWILSKNNDLVILTFHRVSDDIDQMWPPMPISSFRSLMEKLVQEFRIIDINDLTRLPANSGSPYMVVTFDDGYSDFVENAVPILLDLGIPACHSVCPSLIDRRRPPWTQILSVCLNSFEQKYLKLPDGTNFKISEPVNEKMFLALCDRLYAVDDEVRSLWVDNLAETLKVTFDLYSMMTWDDIRSCIQNGFSIGSHSYSHRNLSKVMELELLDTEISFSRQRILDETGVAPSVFSFPSGLYSDNSLKVVKKSGYSIALLCDEMPANISMINNSNELLCLPRINIGRTNWKEEVFRSSAFHYRINRITNRN</sequence>
<dbReference type="InterPro" id="IPR002509">
    <property type="entry name" value="NODB_dom"/>
</dbReference>
<evidence type="ECO:0000256" key="1">
    <source>
        <dbReference type="ARBA" id="ARBA00004613"/>
    </source>
</evidence>
<keyword evidence="2" id="KW-0732">Signal</keyword>
<accession>A0A382G6I7</accession>
<dbReference type="Pfam" id="PF01522">
    <property type="entry name" value="Polysacc_deac_1"/>
    <property type="match status" value="1"/>
</dbReference>
<dbReference type="PANTHER" id="PTHR34216:SF3">
    <property type="entry name" value="POLY-BETA-1,6-N-ACETYL-D-GLUCOSAMINE N-DEACETYLASE"/>
    <property type="match status" value="1"/>
</dbReference>
<evidence type="ECO:0000259" key="3">
    <source>
        <dbReference type="PROSITE" id="PS51677"/>
    </source>
</evidence>
<dbReference type="PANTHER" id="PTHR34216">
    <property type="match status" value="1"/>
</dbReference>
<dbReference type="InterPro" id="IPR011330">
    <property type="entry name" value="Glyco_hydro/deAcase_b/a-brl"/>
</dbReference>
<name>A0A382G6I7_9ZZZZ</name>
<protein>
    <recommendedName>
        <fullName evidence="3">NodB homology domain-containing protein</fullName>
    </recommendedName>
</protein>
<dbReference type="GO" id="GO:0005576">
    <property type="term" value="C:extracellular region"/>
    <property type="evidence" value="ECO:0007669"/>
    <property type="project" value="UniProtKB-SubCell"/>
</dbReference>
<dbReference type="SUPFAM" id="SSF88713">
    <property type="entry name" value="Glycoside hydrolase/deacetylase"/>
    <property type="match status" value="1"/>
</dbReference>
<proteinExistence type="predicted"/>
<dbReference type="EMBL" id="UINC01053571">
    <property type="protein sequence ID" value="SVB70244.1"/>
    <property type="molecule type" value="Genomic_DNA"/>
</dbReference>
<dbReference type="GO" id="GO:0016810">
    <property type="term" value="F:hydrolase activity, acting on carbon-nitrogen (but not peptide) bonds"/>
    <property type="evidence" value="ECO:0007669"/>
    <property type="project" value="InterPro"/>
</dbReference>
<feature type="non-terminal residue" evidence="4">
    <location>
        <position position="1"/>
    </location>
</feature>
<dbReference type="GO" id="GO:0005975">
    <property type="term" value="P:carbohydrate metabolic process"/>
    <property type="evidence" value="ECO:0007669"/>
    <property type="project" value="InterPro"/>
</dbReference>
<comment type="subcellular location">
    <subcellularLocation>
        <location evidence="1">Secreted</location>
    </subcellularLocation>
</comment>
<evidence type="ECO:0000313" key="4">
    <source>
        <dbReference type="EMBL" id="SVB70244.1"/>
    </source>
</evidence>
<gene>
    <name evidence="4" type="ORF">METZ01_LOCUS223098</name>
</gene>
<dbReference type="CDD" id="cd10918">
    <property type="entry name" value="CE4_NodB_like_5s_6s"/>
    <property type="match status" value="1"/>
</dbReference>
<dbReference type="InterPro" id="IPR051398">
    <property type="entry name" value="Polysacch_Deacetylase"/>
</dbReference>
<organism evidence="4">
    <name type="scientific">marine metagenome</name>
    <dbReference type="NCBI Taxonomy" id="408172"/>
    <lineage>
        <taxon>unclassified sequences</taxon>
        <taxon>metagenomes</taxon>
        <taxon>ecological metagenomes</taxon>
    </lineage>
</organism>
<dbReference type="Gene3D" id="3.20.20.370">
    <property type="entry name" value="Glycoside hydrolase/deacetylase"/>
    <property type="match status" value="1"/>
</dbReference>
<reference evidence="4" key="1">
    <citation type="submission" date="2018-05" db="EMBL/GenBank/DDBJ databases">
        <authorList>
            <person name="Lanie J.A."/>
            <person name="Ng W.-L."/>
            <person name="Kazmierczak K.M."/>
            <person name="Andrzejewski T.M."/>
            <person name="Davidsen T.M."/>
            <person name="Wayne K.J."/>
            <person name="Tettelin H."/>
            <person name="Glass J.I."/>
            <person name="Rusch D."/>
            <person name="Podicherti R."/>
            <person name="Tsui H.-C.T."/>
            <person name="Winkler M.E."/>
        </authorList>
    </citation>
    <scope>NUCLEOTIDE SEQUENCE</scope>
</reference>
<feature type="domain" description="NodB homology" evidence="3">
    <location>
        <begin position="72"/>
        <end position="319"/>
    </location>
</feature>
<dbReference type="AlphaFoldDB" id="A0A382G6I7"/>
<dbReference type="PROSITE" id="PS51677">
    <property type="entry name" value="NODB"/>
    <property type="match status" value="1"/>
</dbReference>
<evidence type="ECO:0000256" key="2">
    <source>
        <dbReference type="ARBA" id="ARBA00022729"/>
    </source>
</evidence>